<accession>A0A6A4IM76</accession>
<evidence type="ECO:0000313" key="1">
    <source>
        <dbReference type="EMBL" id="KAE9409564.1"/>
    </source>
</evidence>
<gene>
    <name evidence="1" type="ORF">BT96DRAFT_528694</name>
</gene>
<evidence type="ECO:0000313" key="2">
    <source>
        <dbReference type="Proteomes" id="UP000799118"/>
    </source>
</evidence>
<keyword evidence="2" id="KW-1185">Reference proteome</keyword>
<dbReference type="EMBL" id="ML769387">
    <property type="protein sequence ID" value="KAE9409564.1"/>
    <property type="molecule type" value="Genomic_DNA"/>
</dbReference>
<name>A0A6A4IM76_9AGAR</name>
<proteinExistence type="predicted"/>
<sequence length="168" mass="19588">MQKKKHHLNTTLILENSWSITALFRIYLICELKVHKEAAARFQPTFRAPSSRYQLIPDFHTHSYFLYLQALAATKCVFHRSDSANQGTSFVGCDGINQATFADMIQIDTASILSRRRNLPLWANGEFRIQLGRRLEESVSEKKEKKMPQTKVFNIEVEKKTRKQQWEV</sequence>
<organism evidence="1 2">
    <name type="scientific">Gymnopus androsaceus JB14</name>
    <dbReference type="NCBI Taxonomy" id="1447944"/>
    <lineage>
        <taxon>Eukaryota</taxon>
        <taxon>Fungi</taxon>
        <taxon>Dikarya</taxon>
        <taxon>Basidiomycota</taxon>
        <taxon>Agaricomycotina</taxon>
        <taxon>Agaricomycetes</taxon>
        <taxon>Agaricomycetidae</taxon>
        <taxon>Agaricales</taxon>
        <taxon>Marasmiineae</taxon>
        <taxon>Omphalotaceae</taxon>
        <taxon>Gymnopus</taxon>
    </lineage>
</organism>
<reference evidence="1" key="1">
    <citation type="journal article" date="2019" name="Environ. Microbiol.">
        <title>Fungal ecological strategies reflected in gene transcription - a case study of two litter decomposers.</title>
        <authorList>
            <person name="Barbi F."/>
            <person name="Kohler A."/>
            <person name="Barry K."/>
            <person name="Baskaran P."/>
            <person name="Daum C."/>
            <person name="Fauchery L."/>
            <person name="Ihrmark K."/>
            <person name="Kuo A."/>
            <person name="LaButti K."/>
            <person name="Lipzen A."/>
            <person name="Morin E."/>
            <person name="Grigoriev I.V."/>
            <person name="Henrissat B."/>
            <person name="Lindahl B."/>
            <person name="Martin F."/>
        </authorList>
    </citation>
    <scope>NUCLEOTIDE SEQUENCE</scope>
    <source>
        <strain evidence="1">JB14</strain>
    </source>
</reference>
<protein>
    <submittedName>
        <fullName evidence="1">Uncharacterized protein</fullName>
    </submittedName>
</protein>
<dbReference type="Proteomes" id="UP000799118">
    <property type="component" value="Unassembled WGS sequence"/>
</dbReference>
<dbReference type="AlphaFoldDB" id="A0A6A4IM76"/>